<feature type="domain" description="Adaptive response protein AidB N-terminal" evidence="1">
    <location>
        <begin position="17"/>
        <end position="96"/>
    </location>
</feature>
<sequence length="155" mass="17004">MSAYAPRTALETHDVTNQPDAFSGRNLYRCDRALSQAVAREAGDWLDTRLESLGALMGNEAMLEAGAAANRYSPELASFDRYGRRLDEVRFHPAYHLGRGSSGPPPCPCRVAQRLHAGRSGGDVPGQYDLCRHPCASPSAGCDPRLDRYADRRQL</sequence>
<evidence type="ECO:0000313" key="2">
    <source>
        <dbReference type="EMBL" id="MBW4331370.1"/>
    </source>
</evidence>
<dbReference type="PANTHER" id="PTHR42707">
    <property type="entry name" value="ACYL-COA DEHYDROGENASE"/>
    <property type="match status" value="1"/>
</dbReference>
<organism evidence="2 3">
    <name type="scientific">Stakelama flava</name>
    <dbReference type="NCBI Taxonomy" id="2860338"/>
    <lineage>
        <taxon>Bacteria</taxon>
        <taxon>Pseudomonadati</taxon>
        <taxon>Pseudomonadota</taxon>
        <taxon>Alphaproteobacteria</taxon>
        <taxon>Sphingomonadales</taxon>
        <taxon>Sphingomonadaceae</taxon>
        <taxon>Stakelama</taxon>
    </lineage>
</organism>
<protein>
    <recommendedName>
        <fullName evidence="1">Adaptive response protein AidB N-terminal domain-containing protein</fullName>
    </recommendedName>
</protein>
<comment type="caution">
    <text evidence="2">The sequence shown here is derived from an EMBL/GenBank/DDBJ whole genome shotgun (WGS) entry which is preliminary data.</text>
</comment>
<dbReference type="Proteomes" id="UP001197214">
    <property type="component" value="Unassembled WGS sequence"/>
</dbReference>
<dbReference type="PANTHER" id="PTHR42707:SF3">
    <property type="entry name" value="ACYL-COA DEHYDROGENASE AIDB-RELATED"/>
    <property type="match status" value="1"/>
</dbReference>
<proteinExistence type="predicted"/>
<evidence type="ECO:0000259" key="1">
    <source>
        <dbReference type="Pfam" id="PF18158"/>
    </source>
</evidence>
<dbReference type="Pfam" id="PF18158">
    <property type="entry name" value="AidB_N"/>
    <property type="match status" value="1"/>
</dbReference>
<dbReference type="EMBL" id="JAHWZX010000009">
    <property type="protein sequence ID" value="MBW4331370.1"/>
    <property type="molecule type" value="Genomic_DNA"/>
</dbReference>
<dbReference type="InterPro" id="IPR052904">
    <property type="entry name" value="Acyl-CoA_dehydrogenase-like"/>
</dbReference>
<accession>A0ABS6XMD0</accession>
<name>A0ABS6XMD0_9SPHN</name>
<evidence type="ECO:0000313" key="3">
    <source>
        <dbReference type="Proteomes" id="UP001197214"/>
    </source>
</evidence>
<gene>
    <name evidence="2" type="ORF">KY084_10850</name>
</gene>
<keyword evidence="3" id="KW-1185">Reference proteome</keyword>
<dbReference type="InterPro" id="IPR041504">
    <property type="entry name" value="AidB_N"/>
</dbReference>
<reference evidence="2 3" key="1">
    <citation type="submission" date="2021-07" db="EMBL/GenBank/DDBJ databases">
        <title>Stakelama flava sp. nov., a novel endophytic bacterium isolated from branch of Kandelia candel.</title>
        <authorList>
            <person name="Tuo L."/>
        </authorList>
    </citation>
    <scope>NUCLEOTIDE SEQUENCE [LARGE SCALE GENOMIC DNA]</scope>
    <source>
        <strain evidence="2 3">CBK3Z-3</strain>
    </source>
</reference>